<gene>
    <name evidence="2" type="ORF">SAMN02745355_1612</name>
</gene>
<feature type="transmembrane region" description="Helical" evidence="1">
    <location>
        <begin position="73"/>
        <end position="94"/>
    </location>
</feature>
<dbReference type="AlphaFoldDB" id="A0A8G2FY74"/>
<keyword evidence="1" id="KW-0812">Transmembrane</keyword>
<keyword evidence="3" id="KW-1185">Reference proteome</keyword>
<reference evidence="2 3" key="1">
    <citation type="submission" date="2017-04" db="EMBL/GenBank/DDBJ databases">
        <authorList>
            <person name="Varghese N."/>
            <person name="Submissions S."/>
        </authorList>
    </citation>
    <scope>NUCLEOTIDE SEQUENCE [LARGE SCALE GENOMIC DNA]</scope>
    <source>
        <strain evidence="2 3">DSM 9789</strain>
    </source>
</reference>
<protein>
    <submittedName>
        <fullName evidence="2">Uncharacterized protein</fullName>
    </submittedName>
</protein>
<keyword evidence="1" id="KW-0472">Membrane</keyword>
<sequence>MNGELKKNGGSRLLNGLKAGIISGFIFFLIASIVEGILYTVFIDGIVDYFNVPVKDYSIFYTLLIDHEIEANFIIGIVMGPVFAILMIYLYNGIKNLLKTNARNRALAFGILLWIIFYIILQYQDILINIVFAVAYIVVTFILGYIFGILLYRYISRYPPYVNEVKNLNN</sequence>
<dbReference type="Proteomes" id="UP000192315">
    <property type="component" value="Unassembled WGS sequence"/>
</dbReference>
<feature type="transmembrane region" description="Helical" evidence="1">
    <location>
        <begin position="130"/>
        <end position="152"/>
    </location>
</feature>
<evidence type="ECO:0000256" key="1">
    <source>
        <dbReference type="SAM" id="Phobius"/>
    </source>
</evidence>
<dbReference type="EMBL" id="FWYE01000006">
    <property type="protein sequence ID" value="SMD31680.1"/>
    <property type="molecule type" value="Genomic_DNA"/>
</dbReference>
<evidence type="ECO:0000313" key="3">
    <source>
        <dbReference type="Proteomes" id="UP000192315"/>
    </source>
</evidence>
<organism evidence="2 3">
    <name type="scientific">Picrophilus torridus (strain ATCC 700027 / DSM 9790 / JCM 10055 / NBRC 100828 / KAW 2/3)</name>
    <dbReference type="NCBI Taxonomy" id="1122961"/>
    <lineage>
        <taxon>Archaea</taxon>
        <taxon>Methanobacteriati</taxon>
        <taxon>Thermoplasmatota</taxon>
        <taxon>Thermoplasmata</taxon>
        <taxon>Thermoplasmatales</taxon>
        <taxon>Picrophilaceae</taxon>
        <taxon>Picrophilus</taxon>
    </lineage>
</organism>
<accession>A0A8G2FY74</accession>
<feature type="transmembrane region" description="Helical" evidence="1">
    <location>
        <begin position="21"/>
        <end position="42"/>
    </location>
</feature>
<keyword evidence="1" id="KW-1133">Transmembrane helix</keyword>
<feature type="transmembrane region" description="Helical" evidence="1">
    <location>
        <begin position="106"/>
        <end position="124"/>
    </location>
</feature>
<name>A0A8G2FY74_PICTO</name>
<evidence type="ECO:0000313" key="2">
    <source>
        <dbReference type="EMBL" id="SMD31680.1"/>
    </source>
</evidence>
<dbReference type="RefSeq" id="WP_084273290.1">
    <property type="nucleotide sequence ID" value="NZ_FWYE01000006.1"/>
</dbReference>
<proteinExistence type="predicted"/>
<comment type="caution">
    <text evidence="2">The sequence shown here is derived from an EMBL/GenBank/DDBJ whole genome shotgun (WGS) entry which is preliminary data.</text>
</comment>